<keyword evidence="2 3" id="KW-0808">Transferase</keyword>
<keyword evidence="3" id="KW-0694">RNA-binding</keyword>
<comment type="similarity">
    <text evidence="1 3">Belongs to the tRNA nucleotidyltransferase/poly(A) polymerase family.</text>
</comment>
<keyword evidence="6" id="KW-1185">Reference proteome</keyword>
<proteinExistence type="inferred from homology"/>
<gene>
    <name evidence="5" type="ORF">C9374_003225</name>
</gene>
<dbReference type="GO" id="GO:0003723">
    <property type="term" value="F:RNA binding"/>
    <property type="evidence" value="ECO:0007669"/>
    <property type="project" value="UniProtKB-KW"/>
</dbReference>
<accession>A0AA88GUK0</accession>
<evidence type="ECO:0000313" key="6">
    <source>
        <dbReference type="Proteomes" id="UP000816034"/>
    </source>
</evidence>
<dbReference type="SUPFAM" id="SSF81301">
    <property type="entry name" value="Nucleotidyltransferase"/>
    <property type="match status" value="1"/>
</dbReference>
<dbReference type="GO" id="GO:0016779">
    <property type="term" value="F:nucleotidyltransferase activity"/>
    <property type="evidence" value="ECO:0007669"/>
    <property type="project" value="InterPro"/>
</dbReference>
<dbReference type="AlphaFoldDB" id="A0AA88GUK0"/>
<name>A0AA88GUK0_NAELO</name>
<dbReference type="GO" id="GO:0001680">
    <property type="term" value="P:tRNA 3'-terminal CCA addition"/>
    <property type="evidence" value="ECO:0007669"/>
    <property type="project" value="UniProtKB-ARBA"/>
</dbReference>
<evidence type="ECO:0000256" key="1">
    <source>
        <dbReference type="ARBA" id="ARBA00007265"/>
    </source>
</evidence>
<feature type="domain" description="Poly A polymerase head" evidence="4">
    <location>
        <begin position="398"/>
        <end position="541"/>
    </location>
</feature>
<sequence length="638" mass="72508">MLPSTSCSPVFTMPPWCLDISYKKPCTIPNCPVNDFSDAHFYHYYHECPFGQQCEWFKLCCCSHDQNAKYHCNLFNHSLTGDEQLLLENSLEHNASSQIQDGRRMSLTSVGSACSSKSSSSRPKNVCWYGTKCRMAERRDQTHLSNYLHVCPNVQSCRNREPEHLQQFLHKCHKGEKCTDKSQEHRDQYMHICSYGEKCNHLSDSSPDSHWGHFTRYLHPVCFEGKNCSQCKSQEVKSQGHRDFFCLLGHHDDDVSPTIQKKQPEIQGLTSKDKSNMRPHVTEWKRSASIPLTSPSGYKFIGWERATGNNTATGKVVLFKKTDKGVFEGHIKTEEVTNVSFPTNQIEQPWYRNRVCIYKNQLIVSVFKNALSGRLTGVTPSATYLDVMNYIVSCGVPVFIVGGAVRDVLYAVLKENETNVQTIISKVKDIDIGFGCPTQEFYNILCKKYSAGIQPPGPRGLIVVGNTNGNFLEGKALNGLNNDNKSVKDDIPQCFGTDLVGENICRDFTCNSLWYDPINECIIDPIGRGQGIKDTLNKVLRIPVKEKYRIFWAKGNPSKIMRYYKFLQKGYRPADDGTREFIIKMAKKFSATDMECRNQLVRGVMNSKTDAEAQQKKASFLKLLEKDVGTQRLKELFP</sequence>
<evidence type="ECO:0000256" key="2">
    <source>
        <dbReference type="ARBA" id="ARBA00022679"/>
    </source>
</evidence>
<evidence type="ECO:0000259" key="4">
    <source>
        <dbReference type="Pfam" id="PF01743"/>
    </source>
</evidence>
<organism evidence="5 6">
    <name type="scientific">Naegleria lovaniensis</name>
    <name type="common">Amoeba</name>
    <dbReference type="NCBI Taxonomy" id="51637"/>
    <lineage>
        <taxon>Eukaryota</taxon>
        <taxon>Discoba</taxon>
        <taxon>Heterolobosea</taxon>
        <taxon>Tetramitia</taxon>
        <taxon>Eutetramitia</taxon>
        <taxon>Vahlkampfiidae</taxon>
        <taxon>Naegleria</taxon>
    </lineage>
</organism>
<reference evidence="5 6" key="1">
    <citation type="journal article" date="2018" name="BMC Genomics">
        <title>The genome of Naegleria lovaniensis, the basis for a comparative approach to unravel pathogenicity factors of the human pathogenic amoeba N. fowleri.</title>
        <authorList>
            <person name="Liechti N."/>
            <person name="Schurch N."/>
            <person name="Bruggmann R."/>
            <person name="Wittwer M."/>
        </authorList>
    </citation>
    <scope>NUCLEOTIDE SEQUENCE [LARGE SCALE GENOMIC DNA]</scope>
    <source>
        <strain evidence="5 6">ATCC 30569</strain>
    </source>
</reference>
<evidence type="ECO:0000256" key="3">
    <source>
        <dbReference type="RuleBase" id="RU003953"/>
    </source>
</evidence>
<dbReference type="InterPro" id="IPR043519">
    <property type="entry name" value="NT_sf"/>
</dbReference>
<dbReference type="InterPro" id="IPR002646">
    <property type="entry name" value="PolA_pol_head_dom"/>
</dbReference>
<comment type="caution">
    <text evidence="5">The sequence shown here is derived from an EMBL/GenBank/DDBJ whole genome shotgun (WGS) entry which is preliminary data.</text>
</comment>
<protein>
    <recommendedName>
        <fullName evidence="4">Poly A polymerase head domain-containing protein</fullName>
    </recommendedName>
</protein>
<dbReference type="GeneID" id="68095680"/>
<dbReference type="RefSeq" id="XP_044550069.1">
    <property type="nucleotide sequence ID" value="XM_044692730.1"/>
</dbReference>
<evidence type="ECO:0000313" key="5">
    <source>
        <dbReference type="EMBL" id="KAG2386076.1"/>
    </source>
</evidence>
<dbReference type="Proteomes" id="UP000816034">
    <property type="component" value="Unassembled WGS sequence"/>
</dbReference>
<dbReference type="Gene3D" id="3.30.460.10">
    <property type="entry name" value="Beta Polymerase, domain 2"/>
    <property type="match status" value="1"/>
</dbReference>
<dbReference type="Pfam" id="PF01743">
    <property type="entry name" value="PolyA_pol"/>
    <property type="match status" value="1"/>
</dbReference>
<dbReference type="EMBL" id="PYSW02000017">
    <property type="protein sequence ID" value="KAG2386076.1"/>
    <property type="molecule type" value="Genomic_DNA"/>
</dbReference>